<keyword evidence="2" id="KW-1185">Reference proteome</keyword>
<dbReference type="Proteomes" id="UP000814033">
    <property type="component" value="Unassembled WGS sequence"/>
</dbReference>
<evidence type="ECO:0000313" key="1">
    <source>
        <dbReference type="EMBL" id="KAI0041949.1"/>
    </source>
</evidence>
<sequence length="395" mass="41220">MHSSTTLAVILLAASAASPALAAPLNVKQAREFDELMAREPSLLSILKPLGTGVLGGAAVPLLNHFLGGDHSSSSSSRSITLPFNLGLEQTKVTPHELKALGFTRRELDELASREPSLLSILKPLGTGVLGGAAVPLINHFLGGGHSSSASSRAFSLPIGGLGLGLGPEQITPQQLKANNKKIKAFKHLKESSSKRDLASIEQDVKNFIGKFTHKAPTPISSKLGEAREYDELDARDLASIEQDVKDFIGKFTHKAATPVSSKALEAREYDELVARKSILGSLLGATEDSLGTVLKTGTAAGLASGAVGAVGGEVEHLFGNKDSSSKRELEERLNLGPIEKGLIGTVTSLGASGAASGLLGKLFGDKDSSSRRDITPEQALAAILLSGRSFNELD</sequence>
<evidence type="ECO:0000313" key="2">
    <source>
        <dbReference type="Proteomes" id="UP000814033"/>
    </source>
</evidence>
<organism evidence="1 2">
    <name type="scientific">Auriscalpium vulgare</name>
    <dbReference type="NCBI Taxonomy" id="40419"/>
    <lineage>
        <taxon>Eukaryota</taxon>
        <taxon>Fungi</taxon>
        <taxon>Dikarya</taxon>
        <taxon>Basidiomycota</taxon>
        <taxon>Agaricomycotina</taxon>
        <taxon>Agaricomycetes</taxon>
        <taxon>Russulales</taxon>
        <taxon>Auriscalpiaceae</taxon>
        <taxon>Auriscalpium</taxon>
    </lineage>
</organism>
<accession>A0ACB8RCQ5</accession>
<dbReference type="EMBL" id="MU276092">
    <property type="protein sequence ID" value="KAI0041949.1"/>
    <property type="molecule type" value="Genomic_DNA"/>
</dbReference>
<name>A0ACB8RCQ5_9AGAM</name>
<proteinExistence type="predicted"/>
<reference evidence="1" key="2">
    <citation type="journal article" date="2022" name="New Phytol.">
        <title>Evolutionary transition to the ectomycorrhizal habit in the genomes of a hyperdiverse lineage of mushroom-forming fungi.</title>
        <authorList>
            <person name="Looney B."/>
            <person name="Miyauchi S."/>
            <person name="Morin E."/>
            <person name="Drula E."/>
            <person name="Courty P.E."/>
            <person name="Kohler A."/>
            <person name="Kuo A."/>
            <person name="LaButti K."/>
            <person name="Pangilinan J."/>
            <person name="Lipzen A."/>
            <person name="Riley R."/>
            <person name="Andreopoulos W."/>
            <person name="He G."/>
            <person name="Johnson J."/>
            <person name="Nolan M."/>
            <person name="Tritt A."/>
            <person name="Barry K.W."/>
            <person name="Grigoriev I.V."/>
            <person name="Nagy L.G."/>
            <person name="Hibbett D."/>
            <person name="Henrissat B."/>
            <person name="Matheny P.B."/>
            <person name="Labbe J."/>
            <person name="Martin F.M."/>
        </authorList>
    </citation>
    <scope>NUCLEOTIDE SEQUENCE</scope>
    <source>
        <strain evidence="1">FP105234-sp</strain>
    </source>
</reference>
<gene>
    <name evidence="1" type="ORF">FA95DRAFT_1610593</name>
</gene>
<protein>
    <submittedName>
        <fullName evidence="1">Uncharacterized protein</fullName>
    </submittedName>
</protein>
<comment type="caution">
    <text evidence="1">The sequence shown here is derived from an EMBL/GenBank/DDBJ whole genome shotgun (WGS) entry which is preliminary data.</text>
</comment>
<reference evidence="1" key="1">
    <citation type="submission" date="2021-02" db="EMBL/GenBank/DDBJ databases">
        <authorList>
            <consortium name="DOE Joint Genome Institute"/>
            <person name="Ahrendt S."/>
            <person name="Looney B.P."/>
            <person name="Miyauchi S."/>
            <person name="Morin E."/>
            <person name="Drula E."/>
            <person name="Courty P.E."/>
            <person name="Chicoki N."/>
            <person name="Fauchery L."/>
            <person name="Kohler A."/>
            <person name="Kuo A."/>
            <person name="Labutti K."/>
            <person name="Pangilinan J."/>
            <person name="Lipzen A."/>
            <person name="Riley R."/>
            <person name="Andreopoulos W."/>
            <person name="He G."/>
            <person name="Johnson J."/>
            <person name="Barry K.W."/>
            <person name="Grigoriev I.V."/>
            <person name="Nagy L."/>
            <person name="Hibbett D."/>
            <person name="Henrissat B."/>
            <person name="Matheny P.B."/>
            <person name="Labbe J."/>
            <person name="Martin F."/>
        </authorList>
    </citation>
    <scope>NUCLEOTIDE SEQUENCE</scope>
    <source>
        <strain evidence="1">FP105234-sp</strain>
    </source>
</reference>